<accession>A0A426X079</accession>
<organism evidence="1 2">
    <name type="scientific">Ensete ventricosum</name>
    <name type="common">Abyssinian banana</name>
    <name type="synonym">Musa ensete</name>
    <dbReference type="NCBI Taxonomy" id="4639"/>
    <lineage>
        <taxon>Eukaryota</taxon>
        <taxon>Viridiplantae</taxon>
        <taxon>Streptophyta</taxon>
        <taxon>Embryophyta</taxon>
        <taxon>Tracheophyta</taxon>
        <taxon>Spermatophyta</taxon>
        <taxon>Magnoliopsida</taxon>
        <taxon>Liliopsida</taxon>
        <taxon>Zingiberales</taxon>
        <taxon>Musaceae</taxon>
        <taxon>Ensete</taxon>
    </lineage>
</organism>
<sequence length="91" mass="9529">MAFARMWPALDSASGCSQPPLGCDCCDVRHTAWAVTSMAAVTTLCYCDAHMLPGATTAASRSTIAIVRDKVATTTIGPSIVVVLRSSKIKL</sequence>
<evidence type="ECO:0000313" key="2">
    <source>
        <dbReference type="Proteomes" id="UP000287651"/>
    </source>
</evidence>
<evidence type="ECO:0000313" key="1">
    <source>
        <dbReference type="EMBL" id="RRT32884.1"/>
    </source>
</evidence>
<name>A0A426X079_ENSVE</name>
<comment type="caution">
    <text evidence="1">The sequence shown here is derived from an EMBL/GenBank/DDBJ whole genome shotgun (WGS) entry which is preliminary data.</text>
</comment>
<reference evidence="1 2" key="1">
    <citation type="journal article" date="2014" name="Agronomy (Basel)">
        <title>A Draft Genome Sequence for Ensete ventricosum, the Drought-Tolerant Tree Against Hunger.</title>
        <authorList>
            <person name="Harrison J."/>
            <person name="Moore K.A."/>
            <person name="Paszkiewicz K."/>
            <person name="Jones T."/>
            <person name="Grant M."/>
            <person name="Ambacheew D."/>
            <person name="Muzemil S."/>
            <person name="Studholme D.J."/>
        </authorList>
    </citation>
    <scope>NUCLEOTIDE SEQUENCE [LARGE SCALE GENOMIC DNA]</scope>
</reference>
<proteinExistence type="predicted"/>
<gene>
    <name evidence="1" type="ORF">B296_00047436</name>
</gene>
<protein>
    <submittedName>
        <fullName evidence="1">Uncharacterized protein</fullName>
    </submittedName>
</protein>
<dbReference type="AlphaFoldDB" id="A0A426X079"/>
<dbReference type="Proteomes" id="UP000287651">
    <property type="component" value="Unassembled WGS sequence"/>
</dbReference>
<dbReference type="EMBL" id="AMZH03030453">
    <property type="protein sequence ID" value="RRT32884.1"/>
    <property type="molecule type" value="Genomic_DNA"/>
</dbReference>